<sequence>MAYIRKVKTKSGATAIQIAHKAGGQLVKLEHLGSAHSSQELETLISLAKERLRGDQIFLFPNQENKLKIKLRQSSSNFLF</sequence>
<organism evidence="1 2">
    <name type="scientific">Candidatus Roizmanbacteria bacterium CG_4_10_14_0_2_um_filter_36_35</name>
    <dbReference type="NCBI Taxonomy" id="1974822"/>
    <lineage>
        <taxon>Bacteria</taxon>
        <taxon>Candidatus Roizmaniibacteriota</taxon>
    </lineage>
</organism>
<evidence type="ECO:0000313" key="2">
    <source>
        <dbReference type="Proteomes" id="UP000230177"/>
    </source>
</evidence>
<dbReference type="AlphaFoldDB" id="A0A2M7UBK1"/>
<accession>A0A2M7UBK1</accession>
<dbReference type="EMBL" id="PFOE01000029">
    <property type="protein sequence ID" value="PIZ68588.1"/>
    <property type="molecule type" value="Genomic_DNA"/>
</dbReference>
<comment type="caution">
    <text evidence="1">The sequence shown here is derived from an EMBL/GenBank/DDBJ whole genome shotgun (WGS) entry which is preliminary data.</text>
</comment>
<dbReference type="Proteomes" id="UP000230177">
    <property type="component" value="Unassembled WGS sequence"/>
</dbReference>
<gene>
    <name evidence="1" type="ORF">COY13_00865</name>
</gene>
<reference evidence="2" key="1">
    <citation type="submission" date="2017-09" db="EMBL/GenBank/DDBJ databases">
        <title>Depth-based differentiation of microbial function through sediment-hosted aquifers and enrichment of novel symbionts in the deep terrestrial subsurface.</title>
        <authorList>
            <person name="Probst A.J."/>
            <person name="Ladd B."/>
            <person name="Jarett J.K."/>
            <person name="Geller-Mcgrath D.E."/>
            <person name="Sieber C.M.K."/>
            <person name="Emerson J.B."/>
            <person name="Anantharaman K."/>
            <person name="Thomas B.C."/>
            <person name="Malmstrom R."/>
            <person name="Stieglmeier M."/>
            <person name="Klingl A."/>
            <person name="Woyke T."/>
            <person name="Ryan C.M."/>
            <person name="Banfield J.F."/>
        </authorList>
    </citation>
    <scope>NUCLEOTIDE SEQUENCE [LARGE SCALE GENOMIC DNA]</scope>
</reference>
<protein>
    <submittedName>
        <fullName evidence="1">Uncharacterized protein</fullName>
    </submittedName>
</protein>
<name>A0A2M7UBK1_9BACT</name>
<evidence type="ECO:0000313" key="1">
    <source>
        <dbReference type="EMBL" id="PIZ68588.1"/>
    </source>
</evidence>
<proteinExistence type="predicted"/>